<dbReference type="InterPro" id="IPR000182">
    <property type="entry name" value="GNAT_dom"/>
</dbReference>
<dbReference type="PROSITE" id="PS51186">
    <property type="entry name" value="GNAT"/>
    <property type="match status" value="1"/>
</dbReference>
<dbReference type="EMBL" id="LUUB01000049">
    <property type="protein sequence ID" value="OAF11015.1"/>
    <property type="molecule type" value="Genomic_DNA"/>
</dbReference>
<dbReference type="InterPro" id="IPR016181">
    <property type="entry name" value="Acyl_CoA_acyltransferase"/>
</dbReference>
<dbReference type="STRING" id="1505087.AYJ54_08770"/>
<dbReference type="AlphaFoldDB" id="A0A176YTJ6"/>
<dbReference type="CDD" id="cd04301">
    <property type="entry name" value="NAT_SF"/>
    <property type="match status" value="1"/>
</dbReference>
<dbReference type="Gene3D" id="3.40.630.30">
    <property type="match status" value="1"/>
</dbReference>
<evidence type="ECO:0000313" key="5">
    <source>
        <dbReference type="Proteomes" id="UP000076959"/>
    </source>
</evidence>
<keyword evidence="2" id="KW-0012">Acyltransferase</keyword>
<dbReference type="Proteomes" id="UP000076959">
    <property type="component" value="Unassembled WGS sequence"/>
</dbReference>
<dbReference type="InterPro" id="IPR050832">
    <property type="entry name" value="Bact_Acetyltransf"/>
</dbReference>
<accession>A0A176YTJ6</accession>
<protein>
    <submittedName>
        <fullName evidence="4">Acetyltransferase</fullName>
    </submittedName>
</protein>
<keyword evidence="5" id="KW-1185">Reference proteome</keyword>
<organism evidence="4 5">
    <name type="scientific">Bradyrhizobium centrolobii</name>
    <dbReference type="NCBI Taxonomy" id="1505087"/>
    <lineage>
        <taxon>Bacteria</taxon>
        <taxon>Pseudomonadati</taxon>
        <taxon>Pseudomonadota</taxon>
        <taxon>Alphaproteobacteria</taxon>
        <taxon>Hyphomicrobiales</taxon>
        <taxon>Nitrobacteraceae</taxon>
        <taxon>Bradyrhizobium</taxon>
    </lineage>
</organism>
<reference evidence="4 5" key="1">
    <citation type="submission" date="2016-03" db="EMBL/GenBank/DDBJ databases">
        <title>Draft Genome Sequence of the Strain BR 10245 (Bradyrhizobium sp.) isolated from nodules of Centrolobium paraense.</title>
        <authorList>
            <person name="Simoes-Araujo J.L.Sr."/>
            <person name="Barauna A.C."/>
            <person name="Silva K."/>
            <person name="Zilli J.E."/>
        </authorList>
    </citation>
    <scope>NUCLEOTIDE SEQUENCE [LARGE SCALE GENOMIC DNA]</scope>
    <source>
        <strain evidence="4 5">BR 10245</strain>
    </source>
</reference>
<proteinExistence type="predicted"/>
<dbReference type="SUPFAM" id="SSF55729">
    <property type="entry name" value="Acyl-CoA N-acyltransferases (Nat)"/>
    <property type="match status" value="1"/>
</dbReference>
<keyword evidence="1 4" id="KW-0808">Transferase</keyword>
<gene>
    <name evidence="4" type="ORF">AYJ54_08770</name>
</gene>
<dbReference type="PANTHER" id="PTHR43877">
    <property type="entry name" value="AMINOALKYLPHOSPHONATE N-ACETYLTRANSFERASE-RELATED-RELATED"/>
    <property type="match status" value="1"/>
</dbReference>
<evidence type="ECO:0000256" key="1">
    <source>
        <dbReference type="ARBA" id="ARBA00022679"/>
    </source>
</evidence>
<evidence type="ECO:0000313" key="4">
    <source>
        <dbReference type="EMBL" id="OAF11015.1"/>
    </source>
</evidence>
<sequence>MIPAPQLPTSFTIRLLTRADAALYREIRLEALAAHPEAFSSTFAREQEKPLAWFEERLTTSDVFGAFTEQELLGVAGFRRQEGAKTEHKAVLWGMYVRPQARKSGAGKLLIDAIVAHAAKHVEQLQLAVISENEAALRLYTAAGFVEYGREVKALKQGGRYFDEILMALFFGGSGR</sequence>
<dbReference type="PANTHER" id="PTHR43877:SF2">
    <property type="entry name" value="AMINOALKYLPHOSPHONATE N-ACETYLTRANSFERASE-RELATED"/>
    <property type="match status" value="1"/>
</dbReference>
<dbReference type="RefSeq" id="WP_063699360.1">
    <property type="nucleotide sequence ID" value="NZ_LUUB01000049.1"/>
</dbReference>
<dbReference type="OrthoDB" id="9799092at2"/>
<dbReference type="GO" id="GO:0016747">
    <property type="term" value="F:acyltransferase activity, transferring groups other than amino-acyl groups"/>
    <property type="evidence" value="ECO:0007669"/>
    <property type="project" value="InterPro"/>
</dbReference>
<feature type="domain" description="N-acetyltransferase" evidence="3">
    <location>
        <begin position="11"/>
        <end position="172"/>
    </location>
</feature>
<evidence type="ECO:0000259" key="3">
    <source>
        <dbReference type="PROSITE" id="PS51186"/>
    </source>
</evidence>
<comment type="caution">
    <text evidence="4">The sequence shown here is derived from an EMBL/GenBank/DDBJ whole genome shotgun (WGS) entry which is preliminary data.</text>
</comment>
<evidence type="ECO:0000256" key="2">
    <source>
        <dbReference type="ARBA" id="ARBA00023315"/>
    </source>
</evidence>
<name>A0A176YTJ6_9BRAD</name>
<dbReference type="Pfam" id="PF00583">
    <property type="entry name" value="Acetyltransf_1"/>
    <property type="match status" value="1"/>
</dbReference>